<protein>
    <recommendedName>
        <fullName evidence="3">Transposase</fullName>
    </recommendedName>
</protein>
<sequence length="51" mass="5871">MTASPAICRTPKHARAWPPRDPLLRIMRAYLDRLPNRDIAIDLDAMTVTRI</sequence>
<organism evidence="1 2">
    <name type="scientific">Paracoccus cavernae</name>
    <dbReference type="NCBI Taxonomy" id="1571207"/>
    <lineage>
        <taxon>Bacteria</taxon>
        <taxon>Pseudomonadati</taxon>
        <taxon>Pseudomonadota</taxon>
        <taxon>Alphaproteobacteria</taxon>
        <taxon>Rhodobacterales</taxon>
        <taxon>Paracoccaceae</taxon>
        <taxon>Paracoccus</taxon>
    </lineage>
</organism>
<reference evidence="2" key="1">
    <citation type="journal article" date="2019" name="Int. J. Syst. Evol. Microbiol.">
        <title>The Global Catalogue of Microorganisms (GCM) 10K type strain sequencing project: providing services to taxonomists for standard genome sequencing and annotation.</title>
        <authorList>
            <consortium name="The Broad Institute Genomics Platform"/>
            <consortium name="The Broad Institute Genome Sequencing Center for Infectious Disease"/>
            <person name="Wu L."/>
            <person name="Ma J."/>
        </authorList>
    </citation>
    <scope>NUCLEOTIDE SEQUENCE [LARGE SCALE GENOMIC DNA]</scope>
    <source>
        <strain evidence="2">CECT 8482</strain>
    </source>
</reference>
<dbReference type="EMBL" id="JAUFRC010000003">
    <property type="protein sequence ID" value="MDN3714149.1"/>
    <property type="molecule type" value="Genomic_DNA"/>
</dbReference>
<proteinExistence type="predicted"/>
<gene>
    <name evidence="1" type="ORF">QWZ10_24430</name>
</gene>
<name>A0ABT8DCJ3_9RHOB</name>
<accession>A0ABT8DCJ3</accession>
<evidence type="ECO:0000313" key="2">
    <source>
        <dbReference type="Proteomes" id="UP001243846"/>
    </source>
</evidence>
<keyword evidence="2" id="KW-1185">Reference proteome</keyword>
<dbReference type="Proteomes" id="UP001243846">
    <property type="component" value="Unassembled WGS sequence"/>
</dbReference>
<evidence type="ECO:0008006" key="3">
    <source>
        <dbReference type="Google" id="ProtNLM"/>
    </source>
</evidence>
<evidence type="ECO:0000313" key="1">
    <source>
        <dbReference type="EMBL" id="MDN3714149.1"/>
    </source>
</evidence>
<comment type="caution">
    <text evidence="1">The sequence shown here is derived from an EMBL/GenBank/DDBJ whole genome shotgun (WGS) entry which is preliminary data.</text>
</comment>